<gene>
    <name evidence="1" type="ORF">ABT39_MTgene1104</name>
</gene>
<accession>A0A101M5H5</accession>
<reference evidence="1" key="1">
    <citation type="journal article" date="2015" name="Genome Biol. Evol.">
        <title>Organellar Genomes of White Spruce (Picea glauca): Assembly and Annotation.</title>
        <authorList>
            <person name="Jackman S.D."/>
            <person name="Warren R.L."/>
            <person name="Gibb E.A."/>
            <person name="Vandervalk B.P."/>
            <person name="Mohamadi H."/>
            <person name="Chu J."/>
            <person name="Raymond A."/>
            <person name="Pleasance S."/>
            <person name="Coope R."/>
            <person name="Wildung M.R."/>
            <person name="Ritland C.E."/>
            <person name="Bousquet J."/>
            <person name="Jones S.J."/>
            <person name="Bohlmann J."/>
            <person name="Birol I."/>
        </authorList>
    </citation>
    <scope>NUCLEOTIDE SEQUENCE [LARGE SCALE GENOMIC DNA]</scope>
    <source>
        <tissue evidence="1">Flushing bud</tissue>
    </source>
</reference>
<organism evidence="1">
    <name type="scientific">Picea glauca</name>
    <name type="common">White spruce</name>
    <name type="synonym">Pinus glauca</name>
    <dbReference type="NCBI Taxonomy" id="3330"/>
    <lineage>
        <taxon>Eukaryota</taxon>
        <taxon>Viridiplantae</taxon>
        <taxon>Streptophyta</taxon>
        <taxon>Embryophyta</taxon>
        <taxon>Tracheophyta</taxon>
        <taxon>Spermatophyta</taxon>
        <taxon>Pinopsida</taxon>
        <taxon>Pinidae</taxon>
        <taxon>Conifers I</taxon>
        <taxon>Pinales</taxon>
        <taxon>Pinaceae</taxon>
        <taxon>Picea</taxon>
    </lineage>
</organism>
<geneLocation type="mitochondrion" evidence="1"/>
<keyword evidence="1" id="KW-0496">Mitochondrion</keyword>
<comment type="caution">
    <text evidence="1">The sequence shown here is derived from an EMBL/GenBank/DDBJ whole genome shotgun (WGS) entry which is preliminary data.</text>
</comment>
<name>A0A101M5H5_PICGL</name>
<sequence length="48" mass="5550">MSCLLLIFPLVKTIHIAKHFSLLCPCDGIPLYKLIRVLLERCFPLNRP</sequence>
<proteinExistence type="predicted"/>
<evidence type="ECO:0000313" key="1">
    <source>
        <dbReference type="EMBL" id="KUM51257.1"/>
    </source>
</evidence>
<protein>
    <submittedName>
        <fullName evidence="1">Uncharacterized protein</fullName>
    </submittedName>
</protein>
<dbReference type="EMBL" id="LKAM01000001">
    <property type="protein sequence ID" value="KUM51257.1"/>
    <property type="molecule type" value="Genomic_DNA"/>
</dbReference>
<dbReference type="AlphaFoldDB" id="A0A101M5H5"/>